<dbReference type="SUPFAM" id="SSF50182">
    <property type="entry name" value="Sm-like ribonucleoproteins"/>
    <property type="match status" value="1"/>
</dbReference>
<dbReference type="SMART" id="SM00382">
    <property type="entry name" value="AAA"/>
    <property type="match status" value="1"/>
</dbReference>
<dbReference type="CDD" id="cd17550">
    <property type="entry name" value="REC_NtrX-like"/>
    <property type="match status" value="1"/>
</dbReference>
<comment type="similarity">
    <text evidence="11">Belongs to the Hfq family.</text>
</comment>
<evidence type="ECO:0000256" key="11">
    <source>
        <dbReference type="HAMAP-Rule" id="MF_00436"/>
    </source>
</evidence>
<dbReference type="PANTHER" id="PTHR32071:SF17">
    <property type="entry name" value="TRANSCRIPTIONAL REGULATOR (NTRC FAMILY)"/>
    <property type="match status" value="1"/>
</dbReference>
<keyword evidence="11" id="KW-0346">Stress response</keyword>
<dbReference type="Proteomes" id="UP000015346">
    <property type="component" value="Unassembled WGS sequence"/>
</dbReference>
<keyword evidence="9" id="KW-0010">Activator</keyword>
<dbReference type="PROSITE" id="PS50045">
    <property type="entry name" value="SIGMA54_INTERACT_4"/>
    <property type="match status" value="1"/>
</dbReference>
<dbReference type="Pfam" id="PF00158">
    <property type="entry name" value="Sigma54_activat"/>
    <property type="match status" value="1"/>
</dbReference>
<dbReference type="Pfam" id="PF25601">
    <property type="entry name" value="AAA_lid_14"/>
    <property type="match status" value="1"/>
</dbReference>
<keyword evidence="4" id="KW-0547">Nucleotide-binding</keyword>
<organism evidence="17 18">
    <name type="scientific">Rubellimicrobium thermophilum DSM 16684</name>
    <dbReference type="NCBI Taxonomy" id="1123069"/>
    <lineage>
        <taxon>Bacteria</taxon>
        <taxon>Pseudomonadati</taxon>
        <taxon>Pseudomonadota</taxon>
        <taxon>Alphaproteobacteria</taxon>
        <taxon>Rhodobacterales</taxon>
        <taxon>Roseobacteraceae</taxon>
        <taxon>Rubellimicrobium</taxon>
    </lineage>
</organism>
<evidence type="ECO:0000259" key="15">
    <source>
        <dbReference type="PROSITE" id="PS50110"/>
    </source>
</evidence>
<dbReference type="HAMAP" id="MF_00436">
    <property type="entry name" value="Hfq"/>
    <property type="match status" value="1"/>
</dbReference>
<feature type="domain" description="Sigma-54 factor interaction" evidence="14">
    <location>
        <begin position="141"/>
        <end position="366"/>
    </location>
</feature>
<dbReference type="GO" id="GO:0005524">
    <property type="term" value="F:ATP binding"/>
    <property type="evidence" value="ECO:0007669"/>
    <property type="project" value="UniProtKB-KW"/>
</dbReference>
<dbReference type="GO" id="GO:0006355">
    <property type="term" value="P:regulation of DNA-templated transcription"/>
    <property type="evidence" value="ECO:0007669"/>
    <property type="project" value="InterPro"/>
</dbReference>
<evidence type="ECO:0000256" key="8">
    <source>
        <dbReference type="ARBA" id="ARBA00023125"/>
    </source>
</evidence>
<keyword evidence="3 12" id="KW-0597">Phosphoprotein</keyword>
<dbReference type="GO" id="GO:0000160">
    <property type="term" value="P:phosphorelay signal transduction system"/>
    <property type="evidence" value="ECO:0007669"/>
    <property type="project" value="UniProtKB-KW"/>
</dbReference>
<dbReference type="SMR" id="S9QXT2"/>
<dbReference type="STRING" id="1123069.ruthe_00970"/>
<sequence>MGDILITDDERDIRELISDILRDEGYTTRLAGTSEQCMAEIAREVPALMILDIWLKDSRMDGIDILKTMKREHPEVPIIIISGHGNIEIAVAAIKQGAYDFIEKPFNIEQLLVVIRRAMETSRLRRENQALKRGGAQKTEMLGDSPAFRSLKAQLEKVTKSNGRVMLTGEPGSGKETAARWIHAHSNRASGPFVVVSSASIEPERFEEVLFGRESAGKGIEKGLLEQAHGGIIYFDEVADMPLGTQSKILRVLVDQQFVRVGGTEKIHVDMRVISSTNRDLKAAIAAGTFRQELYHRLNVVPIAVPSLGDRREDIPLLAEHFIQLLNKTQGLPLRRLGEDARALLQTMHWPGNVRQLRNVIERVLILGEPTGDITARELPSMDESAPDDNRVVLSGGLATLPLREARELFEKEYLLTQINRFGGNISRTAAFVGSGAVGAPSQAQVSGRRDGPQGHAAPGLCRGGMMASEDNPAPRRTLGIVRPAASAQPIPGKPATAMPENMLRGLESPPVSRHSDAEGDGPSQGRKTKAGAGMAEGKQNLQDAFLNHVRKTKVPVTIFLINGVKLQGVITWFDSFCVLLRRDGQSQLVYKSAISTIMPSQPVNLYDGDD</sequence>
<evidence type="ECO:0000256" key="6">
    <source>
        <dbReference type="ARBA" id="ARBA00023012"/>
    </source>
</evidence>
<evidence type="ECO:0000256" key="4">
    <source>
        <dbReference type="ARBA" id="ARBA00022741"/>
    </source>
</evidence>
<evidence type="ECO:0000256" key="9">
    <source>
        <dbReference type="ARBA" id="ARBA00023159"/>
    </source>
</evidence>
<keyword evidence="8" id="KW-0238">DNA-binding</keyword>
<dbReference type="GO" id="GO:0003723">
    <property type="term" value="F:RNA binding"/>
    <property type="evidence" value="ECO:0007669"/>
    <property type="project" value="UniProtKB-UniRule"/>
</dbReference>
<proteinExistence type="inferred from homology"/>
<keyword evidence="6" id="KW-0902">Two-component regulatory system</keyword>
<feature type="region of interest" description="Disordered" evidence="13">
    <location>
        <begin position="440"/>
        <end position="535"/>
    </location>
</feature>
<dbReference type="InterPro" id="IPR025943">
    <property type="entry name" value="Sigma_54_int_dom_ATP-bd_2"/>
</dbReference>
<evidence type="ECO:0000256" key="2">
    <source>
        <dbReference type="ARBA" id="ARBA00011135"/>
    </source>
</evidence>
<keyword evidence="10" id="KW-0804">Transcription</keyword>
<dbReference type="InterPro" id="IPR001789">
    <property type="entry name" value="Sig_transdc_resp-reg_receiver"/>
</dbReference>
<evidence type="ECO:0000256" key="10">
    <source>
        <dbReference type="ARBA" id="ARBA00023163"/>
    </source>
</evidence>
<dbReference type="SUPFAM" id="SSF52172">
    <property type="entry name" value="CheY-like"/>
    <property type="match status" value="1"/>
</dbReference>
<dbReference type="NCBIfam" id="NF001602">
    <property type="entry name" value="PRK00395.1"/>
    <property type="match status" value="1"/>
</dbReference>
<feature type="domain" description="Response regulatory" evidence="15">
    <location>
        <begin position="3"/>
        <end position="119"/>
    </location>
</feature>
<evidence type="ECO:0000256" key="3">
    <source>
        <dbReference type="ARBA" id="ARBA00022553"/>
    </source>
</evidence>
<protein>
    <recommendedName>
        <fullName evidence="11">RNA-binding protein Hfq</fullName>
    </recommendedName>
</protein>
<evidence type="ECO:0000259" key="16">
    <source>
        <dbReference type="PROSITE" id="PS52002"/>
    </source>
</evidence>
<evidence type="ECO:0000313" key="18">
    <source>
        <dbReference type="Proteomes" id="UP000015346"/>
    </source>
</evidence>
<dbReference type="InterPro" id="IPR027417">
    <property type="entry name" value="P-loop_NTPase"/>
</dbReference>
<dbReference type="SMART" id="SM00448">
    <property type="entry name" value="REC"/>
    <property type="match status" value="1"/>
</dbReference>
<dbReference type="AlphaFoldDB" id="S9QXT2"/>
<dbReference type="NCBIfam" id="TIGR02383">
    <property type="entry name" value="Hfq"/>
    <property type="match status" value="1"/>
</dbReference>
<dbReference type="Gene3D" id="1.10.10.60">
    <property type="entry name" value="Homeodomain-like"/>
    <property type="match status" value="1"/>
</dbReference>
<evidence type="ECO:0000256" key="1">
    <source>
        <dbReference type="ARBA" id="ARBA00002167"/>
    </source>
</evidence>
<evidence type="ECO:0000256" key="13">
    <source>
        <dbReference type="SAM" id="MobiDB-lite"/>
    </source>
</evidence>
<reference evidence="17 18" key="1">
    <citation type="journal article" date="2013" name="Stand. Genomic Sci.">
        <title>Genome sequence of the reddish-pigmented Rubellimicrobium thermophilum type strain (DSM 16684(T)), a member of the Roseobacter clade.</title>
        <authorList>
            <person name="Fiebig A."/>
            <person name="Riedel T."/>
            <person name="Gronow S."/>
            <person name="Petersen J."/>
            <person name="Klenk H.P."/>
            <person name="Goker M."/>
        </authorList>
    </citation>
    <scope>NUCLEOTIDE SEQUENCE [LARGE SCALE GENOMIC DNA]</scope>
    <source>
        <strain evidence="17 18">DSM 16684</strain>
    </source>
</reference>
<keyword evidence="5" id="KW-0067">ATP-binding</keyword>
<dbReference type="FunFam" id="3.40.50.2300:FF:000018">
    <property type="entry name" value="DNA-binding transcriptional regulator NtrC"/>
    <property type="match status" value="1"/>
</dbReference>
<comment type="function">
    <text evidence="1">Required for activation of most nif operons, which are directly involved in nitrogen fixation.</text>
</comment>
<accession>S9QXT2</accession>
<keyword evidence="7" id="KW-0805">Transcription regulation</keyword>
<dbReference type="Gene3D" id="1.10.8.60">
    <property type="match status" value="1"/>
</dbReference>
<evidence type="ECO:0000259" key="14">
    <source>
        <dbReference type="PROSITE" id="PS50045"/>
    </source>
</evidence>
<gene>
    <name evidence="11" type="primary">hfq</name>
    <name evidence="17" type="ORF">ruthe_00970</name>
</gene>
<keyword evidence="11" id="KW-0694">RNA-binding</keyword>
<dbReference type="Pfam" id="PF00072">
    <property type="entry name" value="Response_reg"/>
    <property type="match status" value="1"/>
</dbReference>
<dbReference type="CDD" id="cd00009">
    <property type="entry name" value="AAA"/>
    <property type="match status" value="1"/>
</dbReference>
<dbReference type="SUPFAM" id="SSF52540">
    <property type="entry name" value="P-loop containing nucleoside triphosphate hydrolases"/>
    <property type="match status" value="1"/>
</dbReference>
<dbReference type="InterPro" id="IPR025944">
    <property type="entry name" value="Sigma_54_int_dom_CS"/>
</dbReference>
<comment type="subunit">
    <text evidence="11">Homohexamer.</text>
</comment>
<dbReference type="PROSITE" id="PS52002">
    <property type="entry name" value="SM"/>
    <property type="match status" value="1"/>
</dbReference>
<feature type="modified residue" description="4-aspartylphosphate" evidence="12">
    <location>
        <position position="52"/>
    </location>
</feature>
<feature type="domain" description="Sm" evidence="16">
    <location>
        <begin position="544"/>
        <end position="604"/>
    </location>
</feature>
<comment type="caution">
    <text evidence="17">The sequence shown here is derived from an EMBL/GenBank/DDBJ whole genome shotgun (WGS) entry which is preliminary data.</text>
</comment>
<dbReference type="FunFam" id="3.40.50.300:FF:000006">
    <property type="entry name" value="DNA-binding transcriptional regulator NtrC"/>
    <property type="match status" value="1"/>
</dbReference>
<dbReference type="PATRIC" id="fig|1123069.3.peg.941"/>
<dbReference type="InterPro" id="IPR005001">
    <property type="entry name" value="Hfq"/>
</dbReference>
<dbReference type="PROSITE" id="PS00688">
    <property type="entry name" value="SIGMA54_INTERACT_3"/>
    <property type="match status" value="1"/>
</dbReference>
<name>S9QXT2_9RHOB</name>
<keyword evidence="18" id="KW-1185">Reference proteome</keyword>
<dbReference type="InterPro" id="IPR058031">
    <property type="entry name" value="AAA_lid_NorR"/>
</dbReference>
<dbReference type="PROSITE" id="PS00676">
    <property type="entry name" value="SIGMA54_INTERACT_2"/>
    <property type="match status" value="1"/>
</dbReference>
<evidence type="ECO:0000256" key="5">
    <source>
        <dbReference type="ARBA" id="ARBA00022840"/>
    </source>
</evidence>
<dbReference type="GO" id="GO:0003677">
    <property type="term" value="F:DNA binding"/>
    <property type="evidence" value="ECO:0007669"/>
    <property type="project" value="UniProtKB-KW"/>
</dbReference>
<dbReference type="InterPro" id="IPR047575">
    <property type="entry name" value="Sm"/>
</dbReference>
<dbReference type="PANTHER" id="PTHR32071">
    <property type="entry name" value="TRANSCRIPTIONAL REGULATORY PROTEIN"/>
    <property type="match status" value="1"/>
</dbReference>
<dbReference type="Gene3D" id="3.40.50.2300">
    <property type="match status" value="1"/>
</dbReference>
<dbReference type="InterPro" id="IPR011006">
    <property type="entry name" value="CheY-like_superfamily"/>
</dbReference>
<dbReference type="Gene3D" id="3.40.50.300">
    <property type="entry name" value="P-loop containing nucleotide triphosphate hydrolases"/>
    <property type="match status" value="1"/>
</dbReference>
<evidence type="ECO:0000256" key="12">
    <source>
        <dbReference type="PROSITE-ProRule" id="PRU00169"/>
    </source>
</evidence>
<dbReference type="EMBL" id="AOLV01000010">
    <property type="protein sequence ID" value="EPX86161.1"/>
    <property type="molecule type" value="Genomic_DNA"/>
</dbReference>
<dbReference type="InterPro" id="IPR002078">
    <property type="entry name" value="Sigma_54_int"/>
</dbReference>
<dbReference type="InterPro" id="IPR003593">
    <property type="entry name" value="AAA+_ATPase"/>
</dbReference>
<evidence type="ECO:0000313" key="17">
    <source>
        <dbReference type="EMBL" id="EPX86161.1"/>
    </source>
</evidence>
<comment type="subunit">
    <text evidence="2">Interacts with sigma-54.</text>
</comment>
<dbReference type="InterPro" id="IPR010920">
    <property type="entry name" value="LSM_dom_sf"/>
</dbReference>
<dbReference type="Pfam" id="PF17209">
    <property type="entry name" value="Hfq"/>
    <property type="match status" value="1"/>
</dbReference>
<dbReference type="CDD" id="cd01716">
    <property type="entry name" value="Hfq"/>
    <property type="match status" value="1"/>
</dbReference>
<dbReference type="PROSITE" id="PS50110">
    <property type="entry name" value="RESPONSE_REGULATORY"/>
    <property type="match status" value="1"/>
</dbReference>
<dbReference type="HOGENOM" id="CLU_000445_0_6_5"/>
<dbReference type="Gene3D" id="2.30.30.100">
    <property type="match status" value="1"/>
</dbReference>
<evidence type="ECO:0000256" key="7">
    <source>
        <dbReference type="ARBA" id="ARBA00023015"/>
    </source>
</evidence>
<comment type="function">
    <text evidence="11">RNA chaperone that binds small regulatory RNA (sRNAs) and mRNAs to facilitate mRNA translational regulation in response to envelope stress, environmental stress and changes in metabolite concentrations. Also binds with high specificity to tRNAs.</text>
</comment>